<feature type="transmembrane region" description="Helical" evidence="1">
    <location>
        <begin position="202"/>
        <end position="222"/>
    </location>
</feature>
<keyword evidence="1" id="KW-0472">Membrane</keyword>
<feature type="transmembrane region" description="Helical" evidence="1">
    <location>
        <begin position="288"/>
        <end position="306"/>
    </location>
</feature>
<feature type="transmembrane region" description="Helical" evidence="1">
    <location>
        <begin position="82"/>
        <end position="100"/>
    </location>
</feature>
<evidence type="ECO:0000313" key="2">
    <source>
        <dbReference type="EMBL" id="QNP37600.1"/>
    </source>
</evidence>
<keyword evidence="1" id="KW-1133">Transmembrane helix</keyword>
<accession>A0A7H0FNI4</accession>
<keyword evidence="1" id="KW-0812">Transmembrane</keyword>
<feature type="transmembrane region" description="Helical" evidence="1">
    <location>
        <begin position="36"/>
        <end position="54"/>
    </location>
</feature>
<feature type="transmembrane region" description="Helical" evidence="1">
    <location>
        <begin position="404"/>
        <end position="422"/>
    </location>
</feature>
<name>A0A7H0FNI4_ENTFL</name>
<proteinExistence type="predicted"/>
<feature type="transmembrane region" description="Helical" evidence="1">
    <location>
        <begin position="380"/>
        <end position="397"/>
    </location>
</feature>
<reference evidence="2 3" key="1">
    <citation type="submission" date="2020-08" db="EMBL/GenBank/DDBJ databases">
        <title>Enterococcus faecalis SF28073 genome assembly.</title>
        <authorList>
            <person name="Duerkop B.A."/>
            <person name="Johnson C.N."/>
        </authorList>
    </citation>
    <scope>NUCLEOTIDE SEQUENCE [LARGE SCALE GENOMIC DNA]</scope>
    <source>
        <strain evidence="2 3">SF28073</strain>
    </source>
</reference>
<dbReference type="Proteomes" id="UP000516122">
    <property type="component" value="Chromosome"/>
</dbReference>
<feature type="transmembrane region" description="Helical" evidence="1">
    <location>
        <begin position="312"/>
        <end position="331"/>
    </location>
</feature>
<evidence type="ECO:0000256" key="1">
    <source>
        <dbReference type="SAM" id="Phobius"/>
    </source>
</evidence>
<evidence type="ECO:0000313" key="3">
    <source>
        <dbReference type="Proteomes" id="UP000516122"/>
    </source>
</evidence>
<feature type="transmembrane region" description="Helical" evidence="1">
    <location>
        <begin position="234"/>
        <end position="260"/>
    </location>
</feature>
<dbReference type="RefSeq" id="WP_002368442.1">
    <property type="nucleotide sequence ID" value="NZ_CABGJI010000002.1"/>
</dbReference>
<organism evidence="2 3">
    <name type="scientific">Enterococcus faecalis</name>
    <name type="common">Streptococcus faecalis</name>
    <dbReference type="NCBI Taxonomy" id="1351"/>
    <lineage>
        <taxon>Bacteria</taxon>
        <taxon>Bacillati</taxon>
        <taxon>Bacillota</taxon>
        <taxon>Bacilli</taxon>
        <taxon>Lactobacillales</taxon>
        <taxon>Enterococcaceae</taxon>
        <taxon>Enterococcus</taxon>
    </lineage>
</organism>
<sequence>MKKLNTSKDIILLIELFIDNALRGLLKHSILSKKSTRIVIGVCVFFIYFAYFFYNMSELARIVPDSEKISHILIEQGRKITFYSYFSNTFVLGIIAYILVDNTVALDKNSLFFVKTLPFRKKDISLSFMLFKFVIMILLYELVMIISTPAIKLVTTVPIEYVIFFIVQHLFYLVVIGVIEFIHCLFAFFLKRRVKQINSLKVIGDSLLMIFATFYFFDFRYGLELFLANQLWSISYMIPITFFLIVVCLMLISIGLLRLISILENQMSQHSKYIYIPFLNKVIFRYKANWYFISFTTVVMLVIFFQSGLRTMLFILTTVMAFSGVLLLSYGDITADFRKQYDLLRIKIRNEWLSQLLLVIMLAMPLLLLCFWGFGELAQLITALSLSLVAIILGYVFPKSQGSLNETTSLLLLFIVFVLVSLLTNRSFGWLILIVLVLLHLLVIKKVRNEKE</sequence>
<dbReference type="EMBL" id="CP060804">
    <property type="protein sequence ID" value="QNP37600.1"/>
    <property type="molecule type" value="Genomic_DNA"/>
</dbReference>
<dbReference type="AlphaFoldDB" id="A0A7H0FNI4"/>
<feature type="transmembrane region" description="Helical" evidence="1">
    <location>
        <begin position="352"/>
        <end position="374"/>
    </location>
</feature>
<feature type="transmembrane region" description="Helical" evidence="1">
    <location>
        <begin position="130"/>
        <end position="151"/>
    </location>
</feature>
<gene>
    <name evidence="2" type="ORF">H9Q64_14235</name>
</gene>
<feature type="transmembrane region" description="Helical" evidence="1">
    <location>
        <begin position="428"/>
        <end position="444"/>
    </location>
</feature>
<feature type="transmembrane region" description="Helical" evidence="1">
    <location>
        <begin position="163"/>
        <end position="190"/>
    </location>
</feature>
<protein>
    <submittedName>
        <fullName evidence="2">Uncharacterized protein</fullName>
    </submittedName>
</protein>